<dbReference type="Pfam" id="PF13671">
    <property type="entry name" value="AAA_33"/>
    <property type="match status" value="1"/>
</dbReference>
<dbReference type="InterPro" id="IPR008145">
    <property type="entry name" value="GK/Ca_channel_bsu"/>
</dbReference>
<accession>A0A2S0NCP6</accession>
<comment type="function">
    <text evidence="6">Catalyzes the phosphorylation of ribose 1,5-bisphosphate to 5-phospho-D-ribosyl alpha-1-diphosphate (PRPP).</text>
</comment>
<dbReference type="InterPro" id="IPR027417">
    <property type="entry name" value="P-loop_NTPase"/>
</dbReference>
<comment type="similarity">
    <text evidence="6">Belongs to the ribose 1,5-bisphosphokinase family.</text>
</comment>
<dbReference type="OrthoDB" id="341217at2"/>
<evidence type="ECO:0000313" key="9">
    <source>
        <dbReference type="Proteomes" id="UP000237889"/>
    </source>
</evidence>
<evidence type="ECO:0000313" key="8">
    <source>
        <dbReference type="EMBL" id="AVO45938.1"/>
    </source>
</evidence>
<dbReference type="GO" id="GO:0033863">
    <property type="term" value="F:ribose 1,5-bisphosphate phosphokinase activity"/>
    <property type="evidence" value="ECO:0007669"/>
    <property type="project" value="UniProtKB-UniRule"/>
</dbReference>
<dbReference type="GO" id="GO:0005524">
    <property type="term" value="F:ATP binding"/>
    <property type="evidence" value="ECO:0007669"/>
    <property type="project" value="UniProtKB-KW"/>
</dbReference>
<dbReference type="EMBL" id="CP027668">
    <property type="protein sequence ID" value="AVO45938.1"/>
    <property type="molecule type" value="Genomic_DNA"/>
</dbReference>
<dbReference type="Proteomes" id="UP000237889">
    <property type="component" value="Chromosome"/>
</dbReference>
<dbReference type="InterPro" id="IPR012699">
    <property type="entry name" value="PhnN"/>
</dbReference>
<dbReference type="GO" id="GO:0006015">
    <property type="term" value="P:5-phosphoribose 1-diphosphate biosynthetic process"/>
    <property type="evidence" value="ECO:0007669"/>
    <property type="project" value="UniProtKB-UniRule"/>
</dbReference>
<name>A0A2S0NCP6_9HYPH</name>
<evidence type="ECO:0000256" key="4">
    <source>
        <dbReference type="ARBA" id="ARBA00022741"/>
    </source>
</evidence>
<comment type="catalytic activity">
    <reaction evidence="1 6">
        <text>alpha-D-ribose 1,5-bisphosphate + ATP = 5-phospho-alpha-D-ribose 1-diphosphate + ADP</text>
        <dbReference type="Rhea" id="RHEA:20109"/>
        <dbReference type="ChEBI" id="CHEBI:30616"/>
        <dbReference type="ChEBI" id="CHEBI:58017"/>
        <dbReference type="ChEBI" id="CHEBI:68688"/>
        <dbReference type="ChEBI" id="CHEBI:456216"/>
        <dbReference type="EC" id="2.7.4.23"/>
    </reaction>
</comment>
<dbReference type="SMART" id="SM00072">
    <property type="entry name" value="GuKc"/>
    <property type="match status" value="1"/>
</dbReference>
<dbReference type="UniPathway" id="UPA00087">
    <property type="reaction ID" value="UER00175"/>
</dbReference>
<dbReference type="NCBIfam" id="TIGR02322">
    <property type="entry name" value="phosphon_PhnN"/>
    <property type="match status" value="1"/>
</dbReference>
<evidence type="ECO:0000256" key="1">
    <source>
        <dbReference type="ARBA" id="ARBA00000373"/>
    </source>
</evidence>
<keyword evidence="8" id="KW-0418">Kinase</keyword>
<dbReference type="GO" id="GO:0019634">
    <property type="term" value="P:organic phosphonate metabolic process"/>
    <property type="evidence" value="ECO:0007669"/>
    <property type="project" value="UniProtKB-UniRule"/>
</dbReference>
<evidence type="ECO:0000256" key="6">
    <source>
        <dbReference type="HAMAP-Rule" id="MF_00836"/>
    </source>
</evidence>
<keyword evidence="3 6" id="KW-0808">Transferase</keyword>
<protein>
    <recommendedName>
        <fullName evidence="6">Ribose 1,5-bisphosphate phosphokinase PhnN</fullName>
        <ecNumber evidence="6">2.7.4.23</ecNumber>
    </recommendedName>
    <alternativeName>
        <fullName evidence="6">Ribose 1,5-bisphosphokinase</fullName>
    </alternativeName>
</protein>
<dbReference type="Gene3D" id="3.40.50.300">
    <property type="entry name" value="P-loop containing nucleotide triphosphate hydrolases"/>
    <property type="match status" value="1"/>
</dbReference>
<comment type="pathway">
    <text evidence="2 6">Metabolic intermediate biosynthesis; 5-phospho-alpha-D-ribose 1-diphosphate biosynthesis; 5-phospho-alpha-D-ribose 1-diphosphate from D-ribose 5-phosphate (route II): step 3/3.</text>
</comment>
<evidence type="ECO:0000256" key="3">
    <source>
        <dbReference type="ARBA" id="ARBA00022679"/>
    </source>
</evidence>
<evidence type="ECO:0000259" key="7">
    <source>
        <dbReference type="SMART" id="SM00072"/>
    </source>
</evidence>
<keyword evidence="5 6" id="KW-0067">ATP-binding</keyword>
<reference evidence="8 9" key="1">
    <citation type="submission" date="2018-03" db="EMBL/GenBank/DDBJ databases">
        <title>Genome sequencing of Phreatobacter sp.</title>
        <authorList>
            <person name="Kim S.-J."/>
            <person name="Heo J."/>
            <person name="Kwon S.-W."/>
        </authorList>
    </citation>
    <scope>NUCLEOTIDE SEQUENCE [LARGE SCALE GENOMIC DNA]</scope>
    <source>
        <strain evidence="8 9">S-12</strain>
    </source>
</reference>
<sequence>MAPGLRGEGRPVAEQRPIGPGRLVLVVGPSGAGKDTLIAAVRNRLAADEAVLFPRRIVTRPPSAAEDNVEADEATFARIAEAGGFALTWSAHGHRYGIPAVVDHAIYGGRTAVCNVSREVLAAARQRYRNVTVVEITAPPEVLQARVAARSRASDGDAAARVVRQVSTPVDPDVVIVNDGAIEPAADRLLAVIAGASRTSLV</sequence>
<gene>
    <name evidence="6 8" type="primary">phnN</name>
    <name evidence="8" type="ORF">C6569_13135</name>
</gene>
<feature type="domain" description="Guanylate kinase/L-type calcium channel beta subunit" evidence="7">
    <location>
        <begin position="20"/>
        <end position="197"/>
    </location>
</feature>
<dbReference type="RefSeq" id="WP_106749279.1">
    <property type="nucleotide sequence ID" value="NZ_CP027668.1"/>
</dbReference>
<feature type="binding site" evidence="6">
    <location>
        <begin position="28"/>
        <end position="35"/>
    </location>
    <ligand>
        <name>ATP</name>
        <dbReference type="ChEBI" id="CHEBI:30616"/>
    </ligand>
</feature>
<dbReference type="SUPFAM" id="SSF52540">
    <property type="entry name" value="P-loop containing nucleoside triphosphate hydrolases"/>
    <property type="match status" value="1"/>
</dbReference>
<dbReference type="KEGG" id="phr:C6569_13135"/>
<evidence type="ECO:0000256" key="5">
    <source>
        <dbReference type="ARBA" id="ARBA00022840"/>
    </source>
</evidence>
<keyword evidence="4 6" id="KW-0547">Nucleotide-binding</keyword>
<organism evidence="8 9">
    <name type="scientific">Phreatobacter cathodiphilus</name>
    <dbReference type="NCBI Taxonomy" id="1868589"/>
    <lineage>
        <taxon>Bacteria</taxon>
        <taxon>Pseudomonadati</taxon>
        <taxon>Pseudomonadota</taxon>
        <taxon>Alphaproteobacteria</taxon>
        <taxon>Hyphomicrobiales</taxon>
        <taxon>Phreatobacteraceae</taxon>
        <taxon>Phreatobacter</taxon>
    </lineage>
</organism>
<dbReference type="AlphaFoldDB" id="A0A2S0NCP6"/>
<keyword evidence="9" id="KW-1185">Reference proteome</keyword>
<proteinExistence type="inferred from homology"/>
<dbReference type="HAMAP" id="MF_00836">
    <property type="entry name" value="PhnN"/>
    <property type="match status" value="1"/>
</dbReference>
<evidence type="ECO:0000256" key="2">
    <source>
        <dbReference type="ARBA" id="ARBA00005069"/>
    </source>
</evidence>
<dbReference type="EC" id="2.7.4.23" evidence="6"/>